<dbReference type="Proteomes" id="UP000613030">
    <property type="component" value="Unassembled WGS sequence"/>
</dbReference>
<protein>
    <recommendedName>
        <fullName evidence="3">Baseplate protein J-like domain-containing protein</fullName>
    </recommendedName>
</protein>
<dbReference type="RefSeq" id="WP_202008488.1">
    <property type="nucleotide sequence ID" value="NZ_JAERRB010000002.1"/>
</dbReference>
<evidence type="ECO:0008006" key="3">
    <source>
        <dbReference type="Google" id="ProtNLM"/>
    </source>
</evidence>
<comment type="caution">
    <text evidence="1">The sequence shown here is derived from an EMBL/GenBank/DDBJ whole genome shotgun (WGS) entry which is preliminary data.</text>
</comment>
<gene>
    <name evidence="1" type="ORF">JI741_07835</name>
</gene>
<proteinExistence type="predicted"/>
<accession>A0ABS1KS58</accession>
<reference evidence="1 2" key="1">
    <citation type="submission" date="2021-01" db="EMBL/GenBank/DDBJ databases">
        <title>Chryseolinea sp. Jin1 Genome sequencing and assembly.</title>
        <authorList>
            <person name="Kim I."/>
        </authorList>
    </citation>
    <scope>NUCLEOTIDE SEQUENCE [LARGE SCALE GENOMIC DNA]</scope>
    <source>
        <strain evidence="1 2">Jin1</strain>
    </source>
</reference>
<evidence type="ECO:0000313" key="1">
    <source>
        <dbReference type="EMBL" id="MBL0741126.1"/>
    </source>
</evidence>
<dbReference type="EMBL" id="JAERRB010000002">
    <property type="protein sequence ID" value="MBL0741126.1"/>
    <property type="molecule type" value="Genomic_DNA"/>
</dbReference>
<keyword evidence="2" id="KW-1185">Reference proteome</keyword>
<organism evidence="1 2">
    <name type="scientific">Chryseolinea lacunae</name>
    <dbReference type="NCBI Taxonomy" id="2801331"/>
    <lineage>
        <taxon>Bacteria</taxon>
        <taxon>Pseudomonadati</taxon>
        <taxon>Bacteroidota</taxon>
        <taxon>Cytophagia</taxon>
        <taxon>Cytophagales</taxon>
        <taxon>Fulvivirgaceae</taxon>
        <taxon>Chryseolinea</taxon>
    </lineage>
</organism>
<name>A0ABS1KS58_9BACT</name>
<evidence type="ECO:0000313" key="2">
    <source>
        <dbReference type="Proteomes" id="UP000613030"/>
    </source>
</evidence>
<sequence length="1020" mass="115683">MEELATIPKNTQRPLSQDYERLREAGLKHIEALGHALWTDYNAHDPGITILEALCYAMTEGGYRNGFVMRDLLTKSDGKTVDDQVFFTAKKILTNNPLTINDYRKLLIDIEGVHNAWLFAESALKNEQGIPVPVNEVPIYANCKNDVLQYEPTPVTLFLSGLYRVLLDLDNDTVYGDLNNGEVIFENPALLGKFARGDFWFDAELPAWKSADFEFATKAKDKNNIASTTVVDNAGTWVVTTVLTDSTSVTFTISLSKKPSSGTVTTADVQTMLTDSDYVASLFNFYLEKITKSQFIVHTAIRTLHEHRNLCEDFMSVTTVDDEEIAFCFDVDVKPSADIEKVQAEMFYAIENYLNPSVDFYSLKELLEKKIPVDEIFEGVVLQHGFINSTQLEATQLRSVIHTSDIINLLMDIDGVIAIRNFVMTKYGNDGKPVPGFIGLKWCMNVTALHKPVLSTARSKILLFKNQFPFIARYDEVHDTVSMLHAQRSRAKLNGLQDDLPVPTGAKRNTESYWPVQYDFPQTYGINEAGLPAHATPQRIAQQRQLKGYLMFFEQLLADFISQLTNAHKLFSTDTITHTYYAQFLEDIKDIAPVYAMDGPVVKLKDAIVNADATVAKNRWQQLYEPRDLFEDRRGRFLDHLLARFAESFNDYALLMYTINYSEQTEEKIDFAEIAGAKIRTLKAYDDISSNRGKAFNYFPQKNDFTVDVTRLWDTDNVSGLEKRISFLTGIKDFTRRFLYCIKNIEVICTEKTITENGESKLRCFHSFSLTTLTGVRLVSKDYEQKSDAEDAVKKVIETGSETSNYSIQPAGANFIIVLGDLLTSEGTFSSALAAQQAIDALAQEMKTPCNDPVGLHLIEHILLRPRPVTPPAKTFDLMQVCLDGCDCPCELDPYTFRASVVLPYWPQHFDNMAFRAYFENKIREEAPAHVQLRICWLNNDLLREFEIRYKKWIEMLAAYAFDKETTVDAFREANDNMLDILTHLHSEYPLATLHDCDESKEGSNTVVLGKTVLGTFKNL</sequence>